<dbReference type="Proteomes" id="UP000509510">
    <property type="component" value="Chromosome I"/>
</dbReference>
<proteinExistence type="predicted"/>
<feature type="region of interest" description="Disordered" evidence="1">
    <location>
        <begin position="22"/>
        <end position="70"/>
    </location>
</feature>
<dbReference type="GeneID" id="55988977"/>
<reference evidence="3" key="1">
    <citation type="submission" date="2020-06" db="EMBL/GenBank/DDBJ databases">
        <title>A chromosome-scale genome assembly of Talaromyces rugulosus W13939.</title>
        <authorList>
            <person name="Wang B."/>
            <person name="Guo L."/>
            <person name="Ye K."/>
            <person name="Wang L."/>
        </authorList>
    </citation>
    <scope>NUCLEOTIDE SEQUENCE [LARGE SCALE GENOMIC DNA]</scope>
    <source>
        <strain evidence="3">W13939</strain>
    </source>
</reference>
<dbReference type="EMBL" id="CP055898">
    <property type="protein sequence ID" value="QKX54380.1"/>
    <property type="molecule type" value="Genomic_DNA"/>
</dbReference>
<feature type="compositionally biased region" description="Low complexity" evidence="1">
    <location>
        <begin position="38"/>
        <end position="53"/>
    </location>
</feature>
<evidence type="ECO:0000313" key="3">
    <source>
        <dbReference type="Proteomes" id="UP000509510"/>
    </source>
</evidence>
<evidence type="ECO:0000313" key="2">
    <source>
        <dbReference type="EMBL" id="QKX54380.1"/>
    </source>
</evidence>
<protein>
    <submittedName>
        <fullName evidence="2">Uncharacterized protein</fullName>
    </submittedName>
</protein>
<gene>
    <name evidence="2" type="ORF">TRUGW13939_01466</name>
</gene>
<evidence type="ECO:0000256" key="1">
    <source>
        <dbReference type="SAM" id="MobiDB-lite"/>
    </source>
</evidence>
<sequence length="70" mass="7469">MPSEFLIHRLLPSNLEVVMANRRAAAKGKKPQDRDAESTTTSTSKSSSSSSGSRAGSVKVPMARTSFARC</sequence>
<keyword evidence="3" id="KW-1185">Reference proteome</keyword>
<dbReference type="AlphaFoldDB" id="A0A7H8QKB9"/>
<dbReference type="RefSeq" id="XP_035340559.1">
    <property type="nucleotide sequence ID" value="XM_035484666.1"/>
</dbReference>
<dbReference type="OrthoDB" id="4526027at2759"/>
<dbReference type="KEGG" id="trg:TRUGW13939_01466"/>
<name>A0A7H8QKB9_TALRU</name>
<accession>A0A7H8QKB9</accession>
<organism evidence="2 3">
    <name type="scientific">Talaromyces rugulosus</name>
    <name type="common">Penicillium rugulosum</name>
    <dbReference type="NCBI Taxonomy" id="121627"/>
    <lineage>
        <taxon>Eukaryota</taxon>
        <taxon>Fungi</taxon>
        <taxon>Dikarya</taxon>
        <taxon>Ascomycota</taxon>
        <taxon>Pezizomycotina</taxon>
        <taxon>Eurotiomycetes</taxon>
        <taxon>Eurotiomycetidae</taxon>
        <taxon>Eurotiales</taxon>
        <taxon>Trichocomaceae</taxon>
        <taxon>Talaromyces</taxon>
        <taxon>Talaromyces sect. Islandici</taxon>
    </lineage>
</organism>